<evidence type="ECO:0000256" key="2">
    <source>
        <dbReference type="ARBA" id="ARBA00022448"/>
    </source>
</evidence>
<dbReference type="PANTHER" id="PTHR42711:SF5">
    <property type="entry name" value="ABC TRANSPORTER ATP-BINDING PROTEIN NATA"/>
    <property type="match status" value="1"/>
</dbReference>
<reference evidence="7 8" key="1">
    <citation type="submission" date="2019-03" db="EMBL/GenBank/DDBJ databases">
        <title>Nitrincola sp. nov. isolated from an Indian soda lake.</title>
        <authorList>
            <person name="Joshi A."/>
            <person name="Thite S.V."/>
            <person name="Joseph N."/>
            <person name="Dhotre D."/>
            <person name="Moorthy M."/>
            <person name="Shouche Y.S."/>
        </authorList>
    </citation>
    <scope>NUCLEOTIDE SEQUENCE [LARGE SCALE GENOMIC DNA]</scope>
    <source>
        <strain evidence="7 8">MEB193</strain>
    </source>
</reference>
<dbReference type="PANTHER" id="PTHR42711">
    <property type="entry name" value="ABC TRANSPORTER ATP-BINDING PROTEIN"/>
    <property type="match status" value="1"/>
</dbReference>
<keyword evidence="8" id="KW-1185">Reference proteome</keyword>
<dbReference type="Proteomes" id="UP000325302">
    <property type="component" value="Unassembled WGS sequence"/>
</dbReference>
<proteinExistence type="inferred from homology"/>
<dbReference type="SUPFAM" id="SSF52540">
    <property type="entry name" value="P-loop containing nucleoside triphosphate hydrolases"/>
    <property type="match status" value="1"/>
</dbReference>
<keyword evidence="5 7" id="KW-0067">ATP-binding</keyword>
<dbReference type="EMBL" id="SMRS01000001">
    <property type="protein sequence ID" value="KAA0876422.1"/>
    <property type="molecule type" value="Genomic_DNA"/>
</dbReference>
<gene>
    <name evidence="7" type="ORF">E1H14_01470</name>
</gene>
<protein>
    <submittedName>
        <fullName evidence="7">ATP-binding cassette domain-containing protein</fullName>
    </submittedName>
</protein>
<evidence type="ECO:0000313" key="8">
    <source>
        <dbReference type="Proteomes" id="UP000325302"/>
    </source>
</evidence>
<dbReference type="RefSeq" id="WP_149389671.1">
    <property type="nucleotide sequence ID" value="NZ_SMRS01000001.1"/>
</dbReference>
<keyword evidence="4" id="KW-0547">Nucleotide-binding</keyword>
<dbReference type="InterPro" id="IPR003439">
    <property type="entry name" value="ABC_transporter-like_ATP-bd"/>
</dbReference>
<organism evidence="7 8">
    <name type="scientific">Nitrincola tapanii</name>
    <dbReference type="NCBI Taxonomy" id="1708751"/>
    <lineage>
        <taxon>Bacteria</taxon>
        <taxon>Pseudomonadati</taxon>
        <taxon>Pseudomonadota</taxon>
        <taxon>Gammaproteobacteria</taxon>
        <taxon>Oceanospirillales</taxon>
        <taxon>Oceanospirillaceae</taxon>
        <taxon>Nitrincola</taxon>
    </lineage>
</organism>
<dbReference type="NCBIfam" id="TIGR03864">
    <property type="entry name" value="PQQ_ABC_ATP"/>
    <property type="match status" value="1"/>
</dbReference>
<evidence type="ECO:0000256" key="1">
    <source>
        <dbReference type="ARBA" id="ARBA00005417"/>
    </source>
</evidence>
<dbReference type="GO" id="GO:0016887">
    <property type="term" value="F:ATP hydrolysis activity"/>
    <property type="evidence" value="ECO:0007669"/>
    <property type="project" value="InterPro"/>
</dbReference>
<dbReference type="InterPro" id="IPR022467">
    <property type="entry name" value="ABC_transprt_ATP-bd_su_PQQ"/>
</dbReference>
<dbReference type="InterPro" id="IPR027417">
    <property type="entry name" value="P-loop_NTPase"/>
</dbReference>
<keyword evidence="2" id="KW-0813">Transport</keyword>
<dbReference type="Gene3D" id="3.40.50.300">
    <property type="entry name" value="P-loop containing nucleotide triphosphate hydrolases"/>
    <property type="match status" value="1"/>
</dbReference>
<evidence type="ECO:0000313" key="7">
    <source>
        <dbReference type="EMBL" id="KAA0876422.1"/>
    </source>
</evidence>
<feature type="domain" description="ABC transporter" evidence="6">
    <location>
        <begin position="3"/>
        <end position="233"/>
    </location>
</feature>
<dbReference type="AlphaFoldDB" id="A0A5A9W6U7"/>
<dbReference type="Pfam" id="PF00005">
    <property type="entry name" value="ABC_tran"/>
    <property type="match status" value="1"/>
</dbReference>
<evidence type="ECO:0000256" key="3">
    <source>
        <dbReference type="ARBA" id="ARBA00022458"/>
    </source>
</evidence>
<evidence type="ECO:0000256" key="5">
    <source>
        <dbReference type="ARBA" id="ARBA00022840"/>
    </source>
</evidence>
<comment type="caution">
    <text evidence="7">The sequence shown here is derived from an EMBL/GenBank/DDBJ whole genome shotgun (WGS) entry which is preliminary data.</text>
</comment>
<dbReference type="InterPro" id="IPR003593">
    <property type="entry name" value="AAA+_ATPase"/>
</dbReference>
<comment type="similarity">
    <text evidence="1">Belongs to the ABC transporter superfamily.</text>
</comment>
<accession>A0A5A9W6U7</accession>
<keyword evidence="3" id="KW-0536">Nodulation</keyword>
<dbReference type="SMART" id="SM00382">
    <property type="entry name" value="AAA"/>
    <property type="match status" value="1"/>
</dbReference>
<evidence type="ECO:0000259" key="6">
    <source>
        <dbReference type="PROSITE" id="PS50893"/>
    </source>
</evidence>
<dbReference type="OrthoDB" id="9775490at2"/>
<dbReference type="GO" id="GO:0005524">
    <property type="term" value="F:ATP binding"/>
    <property type="evidence" value="ECO:0007669"/>
    <property type="project" value="UniProtKB-KW"/>
</dbReference>
<dbReference type="PROSITE" id="PS50893">
    <property type="entry name" value="ABC_TRANSPORTER_2"/>
    <property type="match status" value="1"/>
</dbReference>
<dbReference type="InterPro" id="IPR050763">
    <property type="entry name" value="ABC_transporter_ATP-binding"/>
</dbReference>
<name>A0A5A9W6U7_9GAMM</name>
<evidence type="ECO:0000256" key="4">
    <source>
        <dbReference type="ARBA" id="ARBA00022741"/>
    </source>
</evidence>
<sequence length="244" mass="27534">MSIEVRDLSFHYAQRAALHDLNFSLKTGEFAALLGPNGAGKTTLFSLLTRLHRLQQGQILIAGIDLDVKPRQVMRHLGVVFQQSTLDLDLSVLQNLQYHGALHGLSAQETRQRALKALEPWQLADRLHERVRNLNGGHRRRVEIARALLHQPSVLLLDEATTGLDTRARQTLNEHVRELCQQEGLSVLWTTHLIDEIQPKDRVLILHQGQLLADDQAAHLCQQTGQAQMQQAFEQITGLSKEMN</sequence>